<dbReference type="Gene3D" id="3.40.109.10">
    <property type="entry name" value="NADH Oxidase"/>
    <property type="match status" value="1"/>
</dbReference>
<protein>
    <submittedName>
        <fullName evidence="8">Nitroreductase</fullName>
    </submittedName>
</protein>
<evidence type="ECO:0000256" key="1">
    <source>
        <dbReference type="ARBA" id="ARBA00001917"/>
    </source>
</evidence>
<evidence type="ECO:0000256" key="6">
    <source>
        <dbReference type="ARBA" id="ARBA00023002"/>
    </source>
</evidence>
<keyword evidence="4" id="KW-0288">FMN</keyword>
<evidence type="ECO:0000256" key="5">
    <source>
        <dbReference type="ARBA" id="ARBA00022857"/>
    </source>
</evidence>
<evidence type="ECO:0000256" key="4">
    <source>
        <dbReference type="ARBA" id="ARBA00022643"/>
    </source>
</evidence>
<comment type="cofactor">
    <cofactor evidence="1">
        <name>FMN</name>
        <dbReference type="ChEBI" id="CHEBI:58210"/>
    </cofactor>
</comment>
<accession>A0A1I1JQJ0</accession>
<evidence type="ECO:0000256" key="3">
    <source>
        <dbReference type="ARBA" id="ARBA00022630"/>
    </source>
</evidence>
<dbReference type="Pfam" id="PF00881">
    <property type="entry name" value="Nitroreductase"/>
    <property type="match status" value="1"/>
</dbReference>
<reference evidence="9" key="1">
    <citation type="submission" date="2016-10" db="EMBL/GenBank/DDBJ databases">
        <authorList>
            <person name="Varghese N."/>
            <person name="Submissions S."/>
        </authorList>
    </citation>
    <scope>NUCLEOTIDE SEQUENCE [LARGE SCALE GENOMIC DNA]</scope>
    <source>
        <strain evidence="9">DSM 24499</strain>
    </source>
</reference>
<dbReference type="CDD" id="cd02149">
    <property type="entry name" value="NfsB-like"/>
    <property type="match status" value="1"/>
</dbReference>
<dbReference type="InterPro" id="IPR029479">
    <property type="entry name" value="Nitroreductase"/>
</dbReference>
<feature type="domain" description="Nitroreductase" evidence="7">
    <location>
        <begin position="8"/>
        <end position="186"/>
    </location>
</feature>
<dbReference type="InterPro" id="IPR033878">
    <property type="entry name" value="NfsB-like"/>
</dbReference>
<keyword evidence="3" id="KW-0285">Flavoprotein</keyword>
<dbReference type="SUPFAM" id="SSF55469">
    <property type="entry name" value="FMN-dependent nitroreductase-like"/>
    <property type="match status" value="1"/>
</dbReference>
<dbReference type="GO" id="GO:0016491">
    <property type="term" value="F:oxidoreductase activity"/>
    <property type="evidence" value="ECO:0007669"/>
    <property type="project" value="UniProtKB-KW"/>
</dbReference>
<dbReference type="PANTHER" id="PTHR43673:SF2">
    <property type="entry name" value="NITROREDUCTASE"/>
    <property type="match status" value="1"/>
</dbReference>
<name>A0A1I1JQJ0_9FLAO</name>
<sequence>MSSIIESLKWRYATKKFDATKKISKENLETLLEGVQLSASSYGLQPYQIFVIEDSEIREKLKSAAWNQTQLTDASQVVVFANHKSLDEAYVDNYIKNIAETRDMKIEDLQGMADMIKNSTLQMPAEMQNEWAQKQCYLALGFLLNTAAELKIDVCPMEGFSAEEFDTILGLQEKGLHTAVIACVGYRSEEDKYQHAAKVRKSTEDLFNFI</sequence>
<dbReference type="OrthoDB" id="9809288at2"/>
<evidence type="ECO:0000256" key="2">
    <source>
        <dbReference type="ARBA" id="ARBA00007118"/>
    </source>
</evidence>
<evidence type="ECO:0000259" key="7">
    <source>
        <dbReference type="Pfam" id="PF00881"/>
    </source>
</evidence>
<evidence type="ECO:0000313" key="9">
    <source>
        <dbReference type="Proteomes" id="UP000199438"/>
    </source>
</evidence>
<evidence type="ECO:0000313" key="8">
    <source>
        <dbReference type="EMBL" id="SFC50202.1"/>
    </source>
</evidence>
<keyword evidence="6" id="KW-0560">Oxidoreductase</keyword>
<comment type="similarity">
    <text evidence="2">Belongs to the nitroreductase family.</text>
</comment>
<dbReference type="AlphaFoldDB" id="A0A1I1JQJ0"/>
<organism evidence="8 9">
    <name type="scientific">Zunongwangia mangrovi</name>
    <dbReference type="NCBI Taxonomy" id="1334022"/>
    <lineage>
        <taxon>Bacteria</taxon>
        <taxon>Pseudomonadati</taxon>
        <taxon>Bacteroidota</taxon>
        <taxon>Flavobacteriia</taxon>
        <taxon>Flavobacteriales</taxon>
        <taxon>Flavobacteriaceae</taxon>
        <taxon>Zunongwangia</taxon>
    </lineage>
</organism>
<dbReference type="InterPro" id="IPR000415">
    <property type="entry name" value="Nitroreductase-like"/>
</dbReference>
<dbReference type="EMBL" id="FOKV01000005">
    <property type="protein sequence ID" value="SFC50202.1"/>
    <property type="molecule type" value="Genomic_DNA"/>
</dbReference>
<dbReference type="STRING" id="1334022.SAMN04487907_10511"/>
<keyword evidence="9" id="KW-1185">Reference proteome</keyword>
<keyword evidence="5" id="KW-0521">NADP</keyword>
<dbReference type="PANTHER" id="PTHR43673">
    <property type="entry name" value="NAD(P)H NITROREDUCTASE YDGI-RELATED"/>
    <property type="match status" value="1"/>
</dbReference>
<dbReference type="Proteomes" id="UP000199438">
    <property type="component" value="Unassembled WGS sequence"/>
</dbReference>
<dbReference type="RefSeq" id="WP_092542902.1">
    <property type="nucleotide sequence ID" value="NZ_FOKV01000005.1"/>
</dbReference>
<proteinExistence type="inferred from homology"/>
<gene>
    <name evidence="8" type="ORF">SAMN04487907_10511</name>
</gene>